<gene>
    <name evidence="20" type="ORF">Vbra_5648</name>
</gene>
<dbReference type="OrthoDB" id="193091at2759"/>
<evidence type="ECO:0000256" key="16">
    <source>
        <dbReference type="RuleBase" id="RU003808"/>
    </source>
</evidence>
<comment type="similarity">
    <text evidence="13 16">Belongs to the calcium channel alpha-1 subunit (TC 1.A.1.11) family.</text>
</comment>
<keyword evidence="21" id="KW-1185">Reference proteome</keyword>
<evidence type="ECO:0000256" key="4">
    <source>
        <dbReference type="ARBA" id="ARBA00022692"/>
    </source>
</evidence>
<keyword evidence="3" id="KW-1003">Cell membrane</keyword>
<feature type="compositionally biased region" description="Basic and acidic residues" evidence="17">
    <location>
        <begin position="41"/>
        <end position="50"/>
    </location>
</feature>
<keyword evidence="7 16" id="KW-0851">Voltage-gated channel</keyword>
<protein>
    <recommendedName>
        <fullName evidence="14">Calcium-channel protein CCH1</fullName>
    </recommendedName>
</protein>
<dbReference type="SUPFAM" id="SSF81324">
    <property type="entry name" value="Voltage-gated potassium channels"/>
    <property type="match status" value="4"/>
</dbReference>
<organism evidence="20 21">
    <name type="scientific">Vitrella brassicaformis (strain CCMP3155)</name>
    <dbReference type="NCBI Taxonomy" id="1169540"/>
    <lineage>
        <taxon>Eukaryota</taxon>
        <taxon>Sar</taxon>
        <taxon>Alveolata</taxon>
        <taxon>Colpodellida</taxon>
        <taxon>Vitrellaceae</taxon>
        <taxon>Vitrella</taxon>
    </lineage>
</organism>
<feature type="transmembrane region" description="Helical" evidence="18">
    <location>
        <begin position="1058"/>
        <end position="1078"/>
    </location>
</feature>
<dbReference type="GO" id="GO:0046872">
    <property type="term" value="F:metal ion binding"/>
    <property type="evidence" value="ECO:0007669"/>
    <property type="project" value="UniProtKB-KW"/>
</dbReference>
<evidence type="ECO:0000256" key="11">
    <source>
        <dbReference type="ARBA" id="ARBA00023180"/>
    </source>
</evidence>
<feature type="transmembrane region" description="Helical" evidence="18">
    <location>
        <begin position="813"/>
        <end position="835"/>
    </location>
</feature>
<evidence type="ECO:0000256" key="9">
    <source>
        <dbReference type="ARBA" id="ARBA00023065"/>
    </source>
</evidence>
<dbReference type="GO" id="GO:0001518">
    <property type="term" value="C:voltage-gated sodium channel complex"/>
    <property type="evidence" value="ECO:0007669"/>
    <property type="project" value="TreeGrafter"/>
</dbReference>
<reference evidence="20 21" key="1">
    <citation type="submission" date="2014-11" db="EMBL/GenBank/DDBJ databases">
        <authorList>
            <person name="Zhu J."/>
            <person name="Qi W."/>
            <person name="Song R."/>
        </authorList>
    </citation>
    <scope>NUCLEOTIDE SEQUENCE [LARGE SCALE GENOMIC DNA]</scope>
</reference>
<keyword evidence="5" id="KW-0677">Repeat</keyword>
<dbReference type="EMBL" id="CDMY01000366">
    <property type="protein sequence ID" value="CEM06448.1"/>
    <property type="molecule type" value="Genomic_DNA"/>
</dbReference>
<dbReference type="GO" id="GO:0005248">
    <property type="term" value="F:voltage-gated sodium channel activity"/>
    <property type="evidence" value="ECO:0007669"/>
    <property type="project" value="TreeGrafter"/>
</dbReference>
<dbReference type="Proteomes" id="UP000041254">
    <property type="component" value="Unassembled WGS sequence"/>
</dbReference>
<feature type="transmembrane region" description="Helical" evidence="18">
    <location>
        <begin position="1267"/>
        <end position="1291"/>
    </location>
</feature>
<evidence type="ECO:0000256" key="5">
    <source>
        <dbReference type="ARBA" id="ARBA00022737"/>
    </source>
</evidence>
<evidence type="ECO:0000256" key="8">
    <source>
        <dbReference type="ARBA" id="ARBA00022989"/>
    </source>
</evidence>
<feature type="transmembrane region" description="Helical" evidence="18">
    <location>
        <begin position="349"/>
        <end position="369"/>
    </location>
</feature>
<feature type="transmembrane region" description="Helical" evidence="18">
    <location>
        <begin position="1151"/>
        <end position="1172"/>
    </location>
</feature>
<dbReference type="InterPro" id="IPR002077">
    <property type="entry name" value="VDCCAlpha1"/>
</dbReference>
<dbReference type="PRINTS" id="PR00167">
    <property type="entry name" value="CACHANNEL"/>
</dbReference>
<feature type="transmembrane region" description="Helical" evidence="18">
    <location>
        <begin position="1382"/>
        <end position="1400"/>
    </location>
</feature>
<evidence type="ECO:0000256" key="18">
    <source>
        <dbReference type="SAM" id="Phobius"/>
    </source>
</evidence>
<feature type="compositionally biased region" description="Polar residues" evidence="17">
    <location>
        <begin position="122"/>
        <end position="138"/>
    </location>
</feature>
<keyword evidence="16" id="KW-0107">Calcium channel</keyword>
<dbReference type="Pfam" id="PF00520">
    <property type="entry name" value="Ion_trans"/>
    <property type="match status" value="4"/>
</dbReference>
<feature type="binding site" evidence="15">
    <location>
        <position position="1240"/>
    </location>
    <ligand>
        <name>Ca(2+)</name>
        <dbReference type="ChEBI" id="CHEBI:29108"/>
    </ligand>
</feature>
<keyword evidence="10 18" id="KW-0472">Membrane</keyword>
<dbReference type="VEuPathDB" id="CryptoDB:Vbra_5648"/>
<dbReference type="InterPro" id="IPR005821">
    <property type="entry name" value="Ion_trans_dom"/>
</dbReference>
<dbReference type="FunFam" id="1.10.287.70:FF:000093">
    <property type="entry name" value="Calcium channel subunit Cch1"/>
    <property type="match status" value="1"/>
</dbReference>
<dbReference type="Gene3D" id="1.20.120.350">
    <property type="entry name" value="Voltage-gated potassium channels. Chain C"/>
    <property type="match status" value="4"/>
</dbReference>
<feature type="transmembrane region" description="Helical" evidence="18">
    <location>
        <begin position="381"/>
        <end position="407"/>
    </location>
</feature>
<dbReference type="FunFam" id="1.20.120.350:FF:000009">
    <property type="entry name" value="Voltage-dependent T-type calcium channel subunit alpha"/>
    <property type="match status" value="1"/>
</dbReference>
<evidence type="ECO:0000256" key="1">
    <source>
        <dbReference type="ARBA" id="ARBA00004651"/>
    </source>
</evidence>
<feature type="region of interest" description="Disordered" evidence="17">
    <location>
        <begin position="1814"/>
        <end position="1841"/>
    </location>
</feature>
<evidence type="ECO:0000256" key="14">
    <source>
        <dbReference type="ARBA" id="ARBA00067459"/>
    </source>
</evidence>
<feature type="region of interest" description="Disordered" evidence="17">
    <location>
        <begin position="927"/>
        <end position="950"/>
    </location>
</feature>
<feature type="transmembrane region" description="Helical" evidence="18">
    <location>
        <begin position="751"/>
        <end position="770"/>
    </location>
</feature>
<dbReference type="Gene3D" id="1.10.238.10">
    <property type="entry name" value="EF-hand"/>
    <property type="match status" value="1"/>
</dbReference>
<feature type="domain" description="Ion transport" evidence="19">
    <location>
        <begin position="675"/>
        <end position="922"/>
    </location>
</feature>
<feature type="region of interest" description="Disordered" evidence="17">
    <location>
        <begin position="81"/>
        <end position="148"/>
    </location>
</feature>
<feature type="domain" description="Ion transport" evidence="19">
    <location>
        <begin position="1018"/>
        <end position="1299"/>
    </location>
</feature>
<dbReference type="PANTHER" id="PTHR10037:SF62">
    <property type="entry name" value="SODIUM CHANNEL PROTEIN 60E"/>
    <property type="match status" value="1"/>
</dbReference>
<feature type="transmembrane region" description="Helical" evidence="18">
    <location>
        <begin position="1019"/>
        <end position="1038"/>
    </location>
</feature>
<feature type="region of interest" description="Disordered" evidence="17">
    <location>
        <begin position="1867"/>
        <end position="1934"/>
    </location>
</feature>
<evidence type="ECO:0000256" key="15">
    <source>
        <dbReference type="PIRSR" id="PIRSR602077-1"/>
    </source>
</evidence>
<dbReference type="STRING" id="1169540.A0A0G4F2L6"/>
<evidence type="ECO:0000313" key="21">
    <source>
        <dbReference type="Proteomes" id="UP000041254"/>
    </source>
</evidence>
<feature type="binding site" evidence="15">
    <location>
        <position position="573"/>
    </location>
    <ligand>
        <name>Ca(2+)</name>
        <dbReference type="ChEBI" id="CHEBI:29108"/>
    </ligand>
</feature>
<evidence type="ECO:0000256" key="17">
    <source>
        <dbReference type="SAM" id="MobiDB-lite"/>
    </source>
</evidence>
<keyword evidence="6 15" id="KW-0106">Calcium</keyword>
<feature type="transmembrane region" description="Helical" evidence="18">
    <location>
        <begin position="1563"/>
        <end position="1586"/>
    </location>
</feature>
<name>A0A0G4F2L6_VITBC</name>
<dbReference type="InterPro" id="IPR027359">
    <property type="entry name" value="Volt_channel_dom_sf"/>
</dbReference>
<evidence type="ECO:0000313" key="20">
    <source>
        <dbReference type="EMBL" id="CEM06448.1"/>
    </source>
</evidence>
<dbReference type="OMA" id="QFMASAI"/>
<feature type="transmembrane region" description="Helical" evidence="18">
    <location>
        <begin position="1090"/>
        <end position="1108"/>
    </location>
</feature>
<feature type="domain" description="Ion transport" evidence="19">
    <location>
        <begin position="1350"/>
        <end position="1595"/>
    </location>
</feature>
<comment type="subcellular location">
    <subcellularLocation>
        <location evidence="1">Cell membrane</location>
        <topology evidence="1">Multi-pass membrane protein</topology>
    </subcellularLocation>
    <subcellularLocation>
        <location evidence="16">Membrane</location>
        <topology evidence="16">Multi-pass membrane protein</topology>
    </subcellularLocation>
</comment>
<keyword evidence="12" id="KW-0407">Ion channel</keyword>
<keyword evidence="2" id="KW-0813">Transport</keyword>
<keyword evidence="8 18" id="KW-1133">Transmembrane helix</keyword>
<dbReference type="InterPro" id="IPR043203">
    <property type="entry name" value="VGCC_Ca_Na"/>
</dbReference>
<proteinExistence type="inferred from homology"/>
<keyword evidence="4 18" id="KW-0812">Transmembrane</keyword>
<evidence type="ECO:0000256" key="3">
    <source>
        <dbReference type="ARBA" id="ARBA00022475"/>
    </source>
</evidence>
<feature type="transmembrane region" description="Helical" evidence="18">
    <location>
        <begin position="894"/>
        <end position="917"/>
    </location>
</feature>
<dbReference type="Gene3D" id="1.10.287.70">
    <property type="match status" value="4"/>
</dbReference>
<feature type="binding site" evidence="15">
    <location>
        <position position="876"/>
    </location>
    <ligand>
        <name>Ca(2+)</name>
        <dbReference type="ChEBI" id="CHEBI:29108"/>
    </ligand>
</feature>
<feature type="transmembrane region" description="Helical" evidence="18">
    <location>
        <begin position="671"/>
        <end position="692"/>
    </location>
</feature>
<feature type="domain" description="Ion transport" evidence="19">
    <location>
        <begin position="310"/>
        <end position="623"/>
    </location>
</feature>
<keyword evidence="16" id="KW-0109">Calcium transport</keyword>
<sequence>MEGLLPESMDKQGGKRNSSLLLEILEESLNAERGKSPKMTDAGKDGEDKGGLSLDLLEWNPMLRRKHDIAILIQQHSAQRPIEPAHALPPAEPSARQEPPTSARDVTPPKRPSSILRRDYGRSTSRLSVTFSQTSLGEGQSPKHVRPHTVDVPILEHEEEEKESHISSRAGPRANHTPVYQLHEDSVFSPMRSGQPTAADGRQNLATEFAKKNVEAVHLDAPDPHPGSPLSPLPIGRAPPPPPAELTKAVPEASVPRHVWMRELLTRSHSMLEVYKAAGVTPHGRYATTALCGLTPKNPVRAFFIQMVSNPWFDRVVLLIIATNCVVMAMDEPQAPPSRKKFLAEVDSIFLYLFTVEMFFKIIAMGFVLGRNSYLKDPFNILDFIVVVAGWIGFFFESLSSLGFSALRTIRLLRPLRTINRFPGMRILVKSLIDSLPMLGDALILFAFVIVLYGIVGVQLYAGALRRQCFCEPSVAEGLPPGESPPLNASSAGNILVDYEGIGICEQQEGTDRFVLMEGEDAAFCHPDGPHSFQRCPDGTRCLQKGENPNYGVTSFDHLPAAMFLVFQVITLEGWSPIMYDMRKTNPRGIVNDLYFASLIILGSFFMINLVVAVLVSNFDRTSDEIADGDAASATSGQSPKRKNRSYGRATINFNELSLSRFRRLLYRVQAHGLFVGFITLLIIVNTVVLAIDHYDPTKSDTSGMDADLQKLLDTFNYVFTFVFFGEMAIKLTGLGCRAYFADGFNTFDFIIVWISIGEITVLNYVPFSILPDKNGVFTALRTFRLLRVLRLARSWKGLRKVLVTVMASLGEIANLGLLMFLFMFVFTLLGMAIYGGKWLKDDWSDDPSDEEELIRPNFKNFLNSFTTVFILLTGEDWNSVAYVGIETKSWVSALYFVSVVILGNYILLNLFLAILIKHFESSTGGPKEMSSGATSSEALPGPSPMPPAAVKTPSNLLRKLTTQTLGLLRSATGSFARQPSGVSGSTVIKTQGPVGDALFCLKPEHPLRVWAWNVVKHPFFDSFIYGLIAVGAVGLAMDKPGLSPGSDTKDILFALDVVLTVFFTLEAFMKILVYGFVRERTAYLRDAWNVLDFFIVITSVINIAFTLDPKSSDLNLSWLKSLRAMRALRPLRMVSRNEGMKAAVNSILRAIPAIADVLIVSMLFLFIFGILGVQFFKGKLYQCSDPTIKTADECVGEFQVREGPTGDIVTREREWERLDHSFDNVFLAMLTLFEMSTMEQWPDIMFLCTDTKAPRKALEYDASPTAVVYFMIFIFVMSFFILNLFVGIVIDKFSDIRNEMNGLSFLSPKQLEWVQTQRMLIKIRPKVLLRRPKSGLRRFLLHWVSRPEFEIAVLVCIILNAIVLAIGFWEAPKALSDFQNIANNCFLAVFGCEVLMKIIAFKPRIYFQDPWNVFDFATVMLPMLGIIIKESNAVELGFDTTILRILRIARLFRLIKSLRQLRNLFQTLLSSLPSLVNVGALLLLLFYVYAVAGMALFGRLPQEGNKELNEDANFSTFYYAMMTLFRMATGEAWNDLMHDCFTRKDCNAFDGKADCGSTTFAIIYFSSFTLLGSFMFINLFIAVILENFSDIADDRLNFRLLSEMDMDRYISAWARLCPNAEVWLPTHKLPLLLAELEPPLGFKGEVFAAGTLLQIIANLGVKDHGGRVHFMEVLWSLASCVSGADMRQVADCEALRLINKNITRVLPFPQRKPDEKKYTMYSAAQVAAALKVQALWKGARKRKKFRKLIELAMAQKRALENYNRANGEKAVGDIPALRAASPSSPEHKAVDVLASPAFVREGIDNYIDMAEQTPITSPRGYSGQHPHPPASRGDTDDDLQMSADSTQEFAERDQMTGRPAVTRMVRSMPTHQRSIPSDSPVSDQPHRRSVPVFETHCSSRDTSASPLPQGRAGHGGPERPPDIHIDTGPRGGCPRGCDVQESGRRAGGNGDMTVREVTCGCCFVHRTTDRNT</sequence>
<keyword evidence="9" id="KW-0406">Ion transport</keyword>
<accession>A0A0G4F2L6</accession>
<evidence type="ECO:0000256" key="6">
    <source>
        <dbReference type="ARBA" id="ARBA00022837"/>
    </source>
</evidence>
<feature type="transmembrane region" description="Helical" evidence="18">
    <location>
        <begin position="1352"/>
        <end position="1370"/>
    </location>
</feature>
<evidence type="ECO:0000256" key="2">
    <source>
        <dbReference type="ARBA" id="ARBA00022448"/>
    </source>
</evidence>
<feature type="transmembrane region" description="Helical" evidence="18">
    <location>
        <begin position="442"/>
        <end position="462"/>
    </location>
</feature>
<feature type="region of interest" description="Disordered" evidence="17">
    <location>
        <begin position="1"/>
        <end position="53"/>
    </location>
</feature>
<evidence type="ECO:0000259" key="19">
    <source>
        <dbReference type="Pfam" id="PF00520"/>
    </source>
</evidence>
<dbReference type="PANTHER" id="PTHR10037">
    <property type="entry name" value="VOLTAGE-GATED CATION CHANNEL CALCIUM AND SODIUM"/>
    <property type="match status" value="1"/>
</dbReference>
<keyword evidence="11" id="KW-0325">Glycoprotein</keyword>
<feature type="transmembrane region" description="Helical" evidence="18">
    <location>
        <begin position="558"/>
        <end position="575"/>
    </location>
</feature>
<feature type="compositionally biased region" description="Basic and acidic residues" evidence="17">
    <location>
        <begin position="1917"/>
        <end position="1928"/>
    </location>
</feature>
<evidence type="ECO:0000256" key="7">
    <source>
        <dbReference type="ARBA" id="ARBA00022882"/>
    </source>
</evidence>
<dbReference type="InParanoid" id="A0A0G4F2L6"/>
<feature type="transmembrane region" description="Helical" evidence="18">
    <location>
        <begin position="712"/>
        <end position="730"/>
    </location>
</feature>
<dbReference type="CDD" id="cd23767">
    <property type="entry name" value="IQCD"/>
    <property type="match status" value="1"/>
</dbReference>
<dbReference type="GO" id="GO:0005245">
    <property type="term" value="F:voltage-gated calcium channel activity"/>
    <property type="evidence" value="ECO:0007669"/>
    <property type="project" value="InterPro"/>
</dbReference>
<evidence type="ECO:0000256" key="12">
    <source>
        <dbReference type="ARBA" id="ARBA00023303"/>
    </source>
</evidence>
<dbReference type="GO" id="GO:0005891">
    <property type="term" value="C:voltage-gated calcium channel complex"/>
    <property type="evidence" value="ECO:0007669"/>
    <property type="project" value="InterPro"/>
</dbReference>
<dbReference type="PROSITE" id="PS50096">
    <property type="entry name" value="IQ"/>
    <property type="match status" value="1"/>
</dbReference>
<keyword evidence="15" id="KW-0479">Metal-binding</keyword>
<dbReference type="FunFam" id="1.20.120.350:FF:000095">
    <property type="entry name" value="Voltage-gated Ca2+ channel, alpha subunit"/>
    <property type="match status" value="1"/>
</dbReference>
<evidence type="ECO:0000256" key="13">
    <source>
        <dbReference type="ARBA" id="ARBA00061395"/>
    </source>
</evidence>
<feature type="transmembrane region" description="Helical" evidence="18">
    <location>
        <begin position="595"/>
        <end position="616"/>
    </location>
</feature>
<feature type="compositionally biased region" description="Polar residues" evidence="17">
    <location>
        <begin position="1870"/>
        <end position="1883"/>
    </location>
</feature>
<feature type="transmembrane region" description="Helical" evidence="18">
    <location>
        <begin position="1476"/>
        <end position="1498"/>
    </location>
</feature>
<evidence type="ECO:0000256" key="10">
    <source>
        <dbReference type="ARBA" id="ARBA00023136"/>
    </source>
</evidence>